<gene>
    <name evidence="4" type="ORF">C5167_002268</name>
</gene>
<organism evidence="4 5">
    <name type="scientific">Papaver somniferum</name>
    <name type="common">Opium poppy</name>
    <dbReference type="NCBI Taxonomy" id="3469"/>
    <lineage>
        <taxon>Eukaryota</taxon>
        <taxon>Viridiplantae</taxon>
        <taxon>Streptophyta</taxon>
        <taxon>Embryophyta</taxon>
        <taxon>Tracheophyta</taxon>
        <taxon>Spermatophyta</taxon>
        <taxon>Magnoliopsida</taxon>
        <taxon>Ranunculales</taxon>
        <taxon>Papaveraceae</taxon>
        <taxon>Papaveroideae</taxon>
        <taxon>Papaver</taxon>
    </lineage>
</organism>
<dbReference type="Pfam" id="PF25156">
    <property type="entry name" value="PNGase_A_C"/>
    <property type="match status" value="1"/>
</dbReference>
<proteinExistence type="predicted"/>
<dbReference type="Proteomes" id="UP000316621">
    <property type="component" value="Chromosome 9"/>
</dbReference>
<accession>A0A4Y7KW69</accession>
<sequence length="632" mass="70044">MDSSAAAAFFVLCLLTSSLSSSHANLHRTNPLFSSSQLENNTSPAITTTFQVTKPIKLPAKAIPCASLQVLKHDFGFTFTKPPVSVNYTPPSNCLSKGFSKIVLEWKSTVKGIQFDRIFGVWLSGVEIFRSCTAEPTASGIIWTVQKDITRYTSLLMKPQTLAVYLGNLVNSNYTGVYHVNLTFHFYHLDQESPPTVDNPADLIIPISRNLPLNDGLWFVVGSSTDIQSKKFTIPQNSYRAVLEVYVSFHSSDEFWYQNPPNEYIKEHNFTDTPGNGPFREVFVRLDGDEVGAVWPFTVVFTGGFSPLLWIPITAVGSFDLPSYDIEITPFLGKILDGKQHEFGFGVTNALNDWYIDANLHIWLDNASVGTTSGELIRNENSPTKISLVSEKKDSYITSARRLISSSGWVKSSHGNITTNSFQEFSFTNIMTLRGSSQVVNQTIDASSRVDTIVVPPSSSSYINTIERYQNFPFYLHDGYDNYTLLYISLGFNEKRSVGSSLSPRVSSMVLNNSQQGQLAVNANGNWVGSTQQVYLLDGSEGCYFWNNLEDLAVEGDNVNLDDLQDILGEESRPVGSRGACSSRSKSTYPTDSEYDGYDTDQLMLDTDYGLLDGANGVTEDDDINSGSYDFE</sequence>
<name>A0A4Y7KW69_PAPSO</name>
<keyword evidence="5" id="KW-1185">Reference proteome</keyword>
<protein>
    <recommendedName>
        <fullName evidence="3">Peptide N-acetyl-beta-D-glucosaminyl asparaginase amidase A N-terminal domain-containing protein</fullName>
    </recommendedName>
</protein>
<evidence type="ECO:0000256" key="1">
    <source>
        <dbReference type="SAM" id="MobiDB-lite"/>
    </source>
</evidence>
<feature type="compositionally biased region" description="Polar residues" evidence="1">
    <location>
        <begin position="580"/>
        <end position="591"/>
    </location>
</feature>
<evidence type="ECO:0000313" key="4">
    <source>
        <dbReference type="EMBL" id="RZC76189.1"/>
    </source>
</evidence>
<reference evidence="4 5" key="1">
    <citation type="journal article" date="2018" name="Science">
        <title>The opium poppy genome and morphinan production.</title>
        <authorList>
            <person name="Guo L."/>
            <person name="Winzer T."/>
            <person name="Yang X."/>
            <person name="Li Y."/>
            <person name="Ning Z."/>
            <person name="He Z."/>
            <person name="Teodor R."/>
            <person name="Lu Y."/>
            <person name="Bowser T.A."/>
            <person name="Graham I.A."/>
            <person name="Ye K."/>
        </authorList>
    </citation>
    <scope>NUCLEOTIDE SEQUENCE [LARGE SCALE GENOMIC DNA]</scope>
    <source>
        <strain evidence="5">cv. HN1</strain>
        <tissue evidence="4">Leaves</tissue>
    </source>
</reference>
<dbReference type="PANTHER" id="PTHR31104">
    <property type="entry name" value="PEPTIDE-N4-(N-ACETYL-BETA-GLUCOSAMINYL)ASPARAGINE AMIDASE A PROTEIN"/>
    <property type="match status" value="1"/>
</dbReference>
<evidence type="ECO:0000313" key="5">
    <source>
        <dbReference type="Proteomes" id="UP000316621"/>
    </source>
</evidence>
<dbReference type="InterPro" id="IPR056948">
    <property type="entry name" value="PNGaseA_N"/>
</dbReference>
<dbReference type="Pfam" id="PF12222">
    <property type="entry name" value="PNGaseA"/>
    <property type="match status" value="1"/>
</dbReference>
<feature type="domain" description="Peptide N-acetyl-beta-D-glucosaminyl asparaginase amidase A N-terminal" evidence="3">
    <location>
        <begin position="66"/>
        <end position="373"/>
    </location>
</feature>
<keyword evidence="2" id="KW-0732">Signal</keyword>
<dbReference type="OMA" id="TNANQEF"/>
<feature type="chain" id="PRO_5021246212" description="Peptide N-acetyl-beta-D-glucosaminyl asparaginase amidase A N-terminal domain-containing protein" evidence="2">
    <location>
        <begin position="25"/>
        <end position="632"/>
    </location>
</feature>
<evidence type="ECO:0000259" key="3">
    <source>
        <dbReference type="Pfam" id="PF12222"/>
    </source>
</evidence>
<dbReference type="Gramene" id="RZC76189">
    <property type="protein sequence ID" value="RZC76189"/>
    <property type="gene ID" value="C5167_002268"/>
</dbReference>
<dbReference type="AlphaFoldDB" id="A0A4Y7KW69"/>
<feature type="region of interest" description="Disordered" evidence="1">
    <location>
        <begin position="572"/>
        <end position="632"/>
    </location>
</feature>
<evidence type="ECO:0000256" key="2">
    <source>
        <dbReference type="SAM" id="SignalP"/>
    </source>
</evidence>
<feature type="signal peptide" evidence="2">
    <location>
        <begin position="1"/>
        <end position="24"/>
    </location>
</feature>
<dbReference type="EMBL" id="CM010723">
    <property type="protein sequence ID" value="RZC76189.1"/>
    <property type="molecule type" value="Genomic_DNA"/>
</dbReference>
<dbReference type="InterPro" id="IPR021102">
    <property type="entry name" value="PNGase_A"/>
</dbReference>